<feature type="binding site" evidence="7">
    <location>
        <position position="29"/>
    </location>
    <ligand>
        <name>Zn(2+)</name>
        <dbReference type="ChEBI" id="CHEBI:29105"/>
    </ligand>
</feature>
<dbReference type="PROSITE" id="PS50980">
    <property type="entry name" value="COA_CT_NTER"/>
    <property type="match status" value="1"/>
</dbReference>
<keyword evidence="6 7" id="KW-0067">ATP-binding</keyword>
<dbReference type="Pfam" id="PF01039">
    <property type="entry name" value="Carboxyl_trans"/>
    <property type="match status" value="1"/>
</dbReference>
<dbReference type="GO" id="GO:0003989">
    <property type="term" value="F:acetyl-CoA carboxylase activity"/>
    <property type="evidence" value="ECO:0007669"/>
    <property type="project" value="InterPro"/>
</dbReference>
<dbReference type="GO" id="GO:0006633">
    <property type="term" value="P:fatty acid biosynthetic process"/>
    <property type="evidence" value="ECO:0007669"/>
    <property type="project" value="UniProtKB-KW"/>
</dbReference>
<geneLocation type="chloroplast" evidence="9"/>
<comment type="subunit">
    <text evidence="7">Acetyl-CoA carboxylase is a heterohexamer composed of biotin carboxyl carrier protein, biotin carboxylase and two subunits each of ACCase subunit alpha and ACCase plastid-coded subunit beta (accD).</text>
</comment>
<feature type="binding site" evidence="7">
    <location>
        <position position="32"/>
    </location>
    <ligand>
        <name>Zn(2+)</name>
        <dbReference type="ChEBI" id="CHEBI:29105"/>
    </ligand>
</feature>
<keyword evidence="7" id="KW-0479">Metal-binding</keyword>
<comment type="cofactor">
    <cofactor evidence="7">
        <name>Zn(2+)</name>
        <dbReference type="ChEBI" id="CHEBI:29105"/>
    </cofactor>
    <text evidence="7">Binds 1 zinc ion per subunit.</text>
</comment>
<keyword evidence="7" id="KW-0276">Fatty acid metabolism</keyword>
<gene>
    <name evidence="7 9" type="primary">accD</name>
</gene>
<evidence type="ECO:0000256" key="7">
    <source>
        <dbReference type="HAMAP-Rule" id="MF_01395"/>
    </source>
</evidence>
<comment type="caution">
    <text evidence="7">Lacks conserved residue(s) required for the propagation of feature annotation.</text>
</comment>
<dbReference type="PANTHER" id="PTHR42995">
    <property type="entry name" value="ACETYL-COENZYME A CARBOXYLASE CARBOXYL TRANSFERASE SUBUNIT BETA, CHLOROPLASTIC"/>
    <property type="match status" value="1"/>
</dbReference>
<dbReference type="PANTHER" id="PTHR42995:SF5">
    <property type="entry name" value="ACETYL-COENZYME A CARBOXYLASE CARBOXYL TRANSFERASE SUBUNIT BETA, CHLOROPLASTIC"/>
    <property type="match status" value="1"/>
</dbReference>
<evidence type="ECO:0000256" key="5">
    <source>
        <dbReference type="ARBA" id="ARBA00022833"/>
    </source>
</evidence>
<keyword evidence="7" id="KW-0444">Lipid biosynthesis</keyword>
<dbReference type="GO" id="GO:0008270">
    <property type="term" value="F:zinc ion binding"/>
    <property type="evidence" value="ECO:0007669"/>
    <property type="project" value="UniProtKB-UniRule"/>
</dbReference>
<keyword evidence="7" id="KW-0443">Lipid metabolism</keyword>
<dbReference type="InterPro" id="IPR011762">
    <property type="entry name" value="COA_CT_N"/>
</dbReference>
<dbReference type="GO" id="GO:0005524">
    <property type="term" value="F:ATP binding"/>
    <property type="evidence" value="ECO:0007669"/>
    <property type="project" value="UniProtKB-KW"/>
</dbReference>
<keyword evidence="9" id="KW-0934">Plastid</keyword>
<keyword evidence="9" id="KW-0150">Chloroplast</keyword>
<reference evidence="9" key="1">
    <citation type="submission" date="2022-02" db="EMBL/GenBank/DDBJ databases">
        <title>Complete chloroplast of Vallisneria spiralis.</title>
        <authorList>
            <person name="Gao Y."/>
        </authorList>
    </citation>
    <scope>NUCLEOTIDE SEQUENCE</scope>
</reference>
<dbReference type="InterPro" id="IPR034733">
    <property type="entry name" value="AcCoA_carboxyl_beta"/>
</dbReference>
<dbReference type="GO" id="GO:0009570">
    <property type="term" value="C:chloroplast stroma"/>
    <property type="evidence" value="ECO:0007669"/>
    <property type="project" value="UniProtKB-SubCell"/>
</dbReference>
<dbReference type="NCBIfam" id="TIGR00515">
    <property type="entry name" value="accD"/>
    <property type="match status" value="1"/>
</dbReference>
<evidence type="ECO:0000256" key="1">
    <source>
        <dbReference type="ARBA" id="ARBA00011842"/>
    </source>
</evidence>
<dbReference type="InterPro" id="IPR029045">
    <property type="entry name" value="ClpP/crotonase-like_dom_sf"/>
</dbReference>
<keyword evidence="2 7" id="KW-0808">Transferase</keyword>
<comment type="subunit">
    <text evidence="1">Acetyl-CoA carboxylase is a heterohexamer composed of biotin carboxyl carrier protein, biotin carboxylase and 2 subunits each of ACCase subunit alpha and ACCase plastid-coded subunit beta (accD).</text>
</comment>
<dbReference type="PRINTS" id="PR01070">
    <property type="entry name" value="ACCCTRFRASEB"/>
</dbReference>
<keyword evidence="4 7" id="KW-0863">Zinc-finger</keyword>
<feature type="binding site" evidence="7">
    <location>
        <position position="49"/>
    </location>
    <ligand>
        <name>Zn(2+)</name>
        <dbReference type="ChEBI" id="CHEBI:29105"/>
    </ligand>
</feature>
<dbReference type="AlphaFoldDB" id="A0A9E8AF95"/>
<dbReference type="EMBL" id="OM630415">
    <property type="protein sequence ID" value="UZC33393.1"/>
    <property type="molecule type" value="Genomic_DNA"/>
</dbReference>
<keyword evidence="7" id="KW-0275">Fatty acid biosynthesis</keyword>
<name>A0A9E8AF95_9LILI</name>
<evidence type="ECO:0000256" key="4">
    <source>
        <dbReference type="ARBA" id="ARBA00022771"/>
    </source>
</evidence>
<proteinExistence type="inferred from homology"/>
<comment type="subcellular location">
    <subcellularLocation>
        <location evidence="7">Plastid</location>
        <location evidence="7">Chloroplast stroma</location>
    </subcellularLocation>
</comment>
<protein>
    <recommendedName>
        <fullName evidence="7">Acetyl-coenzyme A carboxylase carboxyl transferase subunit beta, chloroplastic</fullName>
        <shortName evidence="7">ACCase subunit beta</shortName>
        <shortName evidence="7">Acetyl-CoA carboxylase carboxyltransferase subunit beta</shortName>
        <ecNumber evidence="7">2.1.3.15</ecNumber>
    </recommendedName>
</protein>
<feature type="domain" description="CoA carboxyltransferase N-terminal" evidence="8">
    <location>
        <begin position="25"/>
        <end position="292"/>
    </location>
</feature>
<dbReference type="Gene3D" id="3.90.226.10">
    <property type="entry name" value="2-enoyl-CoA Hydratase, Chain A, domain 1"/>
    <property type="match status" value="1"/>
</dbReference>
<dbReference type="EC" id="2.1.3.15" evidence="7"/>
<comment type="function">
    <text evidence="7">Component of the acetyl coenzyme A carboxylase (ACC) complex. Biotin carboxylase (BC) catalyzes the carboxylation of biotin on its carrier protein (BCCP) and then the CO(2) group is transferred by the transcarboxylase to acetyl-CoA to form malonyl-CoA.</text>
</comment>
<keyword evidence="5 7" id="KW-0862">Zinc</keyword>
<evidence type="ECO:0000256" key="2">
    <source>
        <dbReference type="ARBA" id="ARBA00022679"/>
    </source>
</evidence>
<dbReference type="HAMAP" id="MF_01395">
    <property type="entry name" value="AcetylCoA_CT_beta"/>
    <property type="match status" value="1"/>
</dbReference>
<evidence type="ECO:0000256" key="3">
    <source>
        <dbReference type="ARBA" id="ARBA00022741"/>
    </source>
</evidence>
<dbReference type="InterPro" id="IPR000438">
    <property type="entry name" value="Acetyl_CoA_COase_Trfase_b_su"/>
</dbReference>
<dbReference type="SUPFAM" id="SSF52096">
    <property type="entry name" value="ClpP/crotonase"/>
    <property type="match status" value="1"/>
</dbReference>
<evidence type="ECO:0000313" key="9">
    <source>
        <dbReference type="EMBL" id="UZC33393.1"/>
    </source>
</evidence>
<accession>A0A9E8AF95</accession>
<dbReference type="GO" id="GO:0016743">
    <property type="term" value="F:carboxyl- or carbamoyltransferase activity"/>
    <property type="evidence" value="ECO:0007669"/>
    <property type="project" value="UniProtKB-UniRule"/>
</dbReference>
<organism evidence="9">
    <name type="scientific">Vallisneria denseserrulata x Vallisneria spiralis</name>
    <dbReference type="NCBI Taxonomy" id="1552891"/>
    <lineage>
        <taxon>Eukaryota</taxon>
        <taxon>Viridiplantae</taxon>
        <taxon>Streptophyta</taxon>
        <taxon>Embryophyta</taxon>
        <taxon>Tracheophyta</taxon>
        <taxon>Spermatophyta</taxon>
        <taxon>Magnoliopsida</taxon>
        <taxon>Liliopsida</taxon>
        <taxon>Hydrocharitaceae</taxon>
        <taxon>Vallisneria</taxon>
    </lineage>
</organism>
<dbReference type="GO" id="GO:0009317">
    <property type="term" value="C:acetyl-CoA carboxylase complex"/>
    <property type="evidence" value="ECO:0007669"/>
    <property type="project" value="InterPro"/>
</dbReference>
<feature type="binding site" evidence="7">
    <location>
        <position position="52"/>
    </location>
    <ligand>
        <name>Zn(2+)</name>
        <dbReference type="ChEBI" id="CHEBI:29105"/>
    </ligand>
</feature>
<sequence>MEGASDILRTASKDSLDRIELCQKLWTQCEGCDHLNYTKFLKSNMLYICEHCGYHLKMKSLDRIDLLVDRDTWDPFDEHMVSIDINEWDCTDKPYQDRIASSQRDTGLTEAIQTGMGKFKGIPIAIGVMDFQFIGGSMGSVVGEKITRLIEYAANRSLPLILVCSSGGARMQEGILSLMQMAKISSASYDYQCNKKLFYLSILTTPTTGGVTASFGMLGDIIITEPGASIAFAGKRVIEQTLNITVPEGIQEAEYLFEKGSFDSIVPRNSLKATLGELLQLHGFFPTTSILD</sequence>
<dbReference type="RefSeq" id="YP_010567156.1">
    <property type="nucleotide sequence ID" value="NC_068656.1"/>
</dbReference>
<comment type="catalytic activity">
    <reaction evidence="7">
        <text>N(6)-carboxybiotinyl-L-lysyl-[protein] + acetyl-CoA = N(6)-biotinyl-L-lysyl-[protein] + malonyl-CoA</text>
        <dbReference type="Rhea" id="RHEA:54728"/>
        <dbReference type="Rhea" id="RHEA-COMP:10505"/>
        <dbReference type="Rhea" id="RHEA-COMP:10506"/>
        <dbReference type="ChEBI" id="CHEBI:57288"/>
        <dbReference type="ChEBI" id="CHEBI:57384"/>
        <dbReference type="ChEBI" id="CHEBI:83144"/>
        <dbReference type="ChEBI" id="CHEBI:83145"/>
        <dbReference type="EC" id="2.1.3.15"/>
    </reaction>
</comment>
<dbReference type="GeneID" id="76810070"/>
<evidence type="ECO:0000259" key="8">
    <source>
        <dbReference type="PROSITE" id="PS50980"/>
    </source>
</evidence>
<comment type="similarity">
    <text evidence="7">Belongs to the AccD/PCCB family.</text>
</comment>
<comment type="pathway">
    <text evidence="7">Lipid metabolism; malonyl-CoA biosynthesis; malonyl-CoA from acetyl-CoA: step 1/1.</text>
</comment>
<keyword evidence="3 7" id="KW-0547">Nucleotide-binding</keyword>
<dbReference type="GO" id="GO:2001295">
    <property type="term" value="P:malonyl-CoA biosynthetic process"/>
    <property type="evidence" value="ECO:0007669"/>
    <property type="project" value="UniProtKB-UniRule"/>
</dbReference>
<evidence type="ECO:0000256" key="6">
    <source>
        <dbReference type="ARBA" id="ARBA00022840"/>
    </source>
</evidence>